<dbReference type="EMBL" id="CP076544">
    <property type="protein sequence ID" value="QWS34976.1"/>
    <property type="molecule type" value="Genomic_DNA"/>
</dbReference>
<organism evidence="1 2">
    <name type="scientific">Curtobacterium aetherium</name>
    <dbReference type="NCBI Taxonomy" id="2841594"/>
    <lineage>
        <taxon>Bacteria</taxon>
        <taxon>Bacillati</taxon>
        <taxon>Actinomycetota</taxon>
        <taxon>Actinomycetes</taxon>
        <taxon>Micrococcales</taxon>
        <taxon>Microbacteriaceae</taxon>
        <taxon>Curtobacterium</taxon>
    </lineage>
</organism>
<keyword evidence="2" id="KW-1185">Reference proteome</keyword>
<sequence>MRHHGTVTQHPSGPAGTADRLWTRLQLDRLAGGRQSGYVIREDMLAHPDTVRSFRWIRWLLVAETVVGLTAIVIAVLLTRAGQTVPWAVWFRATVVLLITLTLYVFAWRAQLGYYWAYQRLRLFSRVFPIVTLVVAAIPGLYPFWMVIEQIVFSVLMVGIGDVLTSDHMRLTFPKPARPTRRVRR</sequence>
<evidence type="ECO:0000313" key="1">
    <source>
        <dbReference type="EMBL" id="QWS34976.1"/>
    </source>
</evidence>
<gene>
    <name evidence="1" type="ORF">KM842_07615</name>
</gene>
<reference evidence="1" key="1">
    <citation type="submission" date="2021-06" db="EMBL/GenBank/DDBJ databases">
        <authorList>
            <person name="Ellington A.J."/>
            <person name="Bryan N.C."/>
            <person name="Christner B.C."/>
            <person name="Reisch C.R."/>
        </authorList>
    </citation>
    <scope>NUCLEOTIDE SEQUENCE</scope>
    <source>
        <strain evidence="1">L6-1</strain>
    </source>
</reference>
<name>A0ACD1E803_9MICO</name>
<evidence type="ECO:0000313" key="2">
    <source>
        <dbReference type="Proteomes" id="UP000681794"/>
    </source>
</evidence>
<accession>A0ACD1E803</accession>
<protein>
    <submittedName>
        <fullName evidence="1">Uncharacterized protein</fullName>
    </submittedName>
</protein>
<proteinExistence type="predicted"/>
<dbReference type="Proteomes" id="UP000681794">
    <property type="component" value="Chromosome"/>
</dbReference>